<name>A0ABW2GHQ8_9ACTN</name>
<keyword evidence="2" id="KW-0503">Monooxygenase</keyword>
<dbReference type="PRINTS" id="PR00469">
    <property type="entry name" value="PNDRDTASEII"/>
</dbReference>
<dbReference type="Gene3D" id="3.50.50.60">
    <property type="entry name" value="FAD/NAD(P)-binding domain"/>
    <property type="match status" value="1"/>
</dbReference>
<dbReference type="PRINTS" id="PR00368">
    <property type="entry name" value="FADPNR"/>
</dbReference>
<evidence type="ECO:0000313" key="3">
    <source>
        <dbReference type="Proteomes" id="UP001596413"/>
    </source>
</evidence>
<keyword evidence="1 2" id="KW-0560">Oxidoreductase</keyword>
<reference evidence="3" key="1">
    <citation type="journal article" date="2019" name="Int. J. Syst. Evol. Microbiol.">
        <title>The Global Catalogue of Microorganisms (GCM) 10K type strain sequencing project: providing services to taxonomists for standard genome sequencing and annotation.</title>
        <authorList>
            <consortium name="The Broad Institute Genomics Platform"/>
            <consortium name="The Broad Institute Genome Sequencing Center for Infectious Disease"/>
            <person name="Wu L."/>
            <person name="Ma J."/>
        </authorList>
    </citation>
    <scope>NUCLEOTIDE SEQUENCE [LARGE SCALE GENOMIC DNA]</scope>
    <source>
        <strain evidence="3">CGMCC 1.13681</strain>
    </source>
</reference>
<dbReference type="InterPro" id="IPR036188">
    <property type="entry name" value="FAD/NAD-bd_sf"/>
</dbReference>
<protein>
    <submittedName>
        <fullName evidence="2">Flavin-containing monooxygenase</fullName>
        <ecNumber evidence="2">1.14.13.-</ecNumber>
    </submittedName>
</protein>
<comment type="caution">
    <text evidence="2">The sequence shown here is derived from an EMBL/GenBank/DDBJ whole genome shotgun (WGS) entry which is preliminary data.</text>
</comment>
<dbReference type="EC" id="1.14.13.-" evidence="2"/>
<sequence length="397" mass="42021">MPIPHAKLFEQGTPHSPTTPVYVIGAGPAGLATAAALRTKGVRAVLLEKGATPGARWPEHYDSLRLHTTRALSGLPGLPIPRAYGRWVARDDVARYLVSYAEHHDLELVCGVEVDRIEREAAGDWTLHATGGRVLRSPTVVVATGRNHTPRLPDWPGRGGYTGELLHARDYRGAEPFAGRDVLVVGVGNTGADLAVDLARGGAARVRIAVRSAPHILPRTTLGWPAQRSGILLRRVPVRLADRLAARVTRLSSPDLGAYGIPRPASGLFSRAAQGSIPVQDTGFAKAVRERLVLPVPAVESFAGASVRLADGTEITPDAVIAATGYGRGLEPLVGHLDVLDERGAPRTHGAATLPQAPGLHFIGYTNPISGMLREISRDARRIAAALSAGRRGDTAS</sequence>
<dbReference type="PANTHER" id="PTHR43539">
    <property type="entry name" value="FLAVIN-BINDING MONOOXYGENASE-LIKE PROTEIN (AFU_ORTHOLOGUE AFUA_4G09220)"/>
    <property type="match status" value="1"/>
</dbReference>
<dbReference type="InterPro" id="IPR050982">
    <property type="entry name" value="Auxin_biosynth/cation_transpt"/>
</dbReference>
<dbReference type="PANTHER" id="PTHR43539:SF78">
    <property type="entry name" value="FLAVIN-CONTAINING MONOOXYGENASE"/>
    <property type="match status" value="1"/>
</dbReference>
<organism evidence="2 3">
    <name type="scientific">Streptomyces polyrhachis</name>
    <dbReference type="NCBI Taxonomy" id="1282885"/>
    <lineage>
        <taxon>Bacteria</taxon>
        <taxon>Bacillati</taxon>
        <taxon>Actinomycetota</taxon>
        <taxon>Actinomycetes</taxon>
        <taxon>Kitasatosporales</taxon>
        <taxon>Streptomycetaceae</taxon>
        <taxon>Streptomyces</taxon>
    </lineage>
</organism>
<dbReference type="Proteomes" id="UP001596413">
    <property type="component" value="Unassembled WGS sequence"/>
</dbReference>
<proteinExistence type="predicted"/>
<dbReference type="SUPFAM" id="SSF51905">
    <property type="entry name" value="FAD/NAD(P)-binding domain"/>
    <property type="match status" value="2"/>
</dbReference>
<gene>
    <name evidence="2" type="ORF">ACFQLX_13390</name>
</gene>
<dbReference type="EMBL" id="JBHSZO010000018">
    <property type="protein sequence ID" value="MFC7219152.1"/>
    <property type="molecule type" value="Genomic_DNA"/>
</dbReference>
<accession>A0ABW2GHQ8</accession>
<evidence type="ECO:0000256" key="1">
    <source>
        <dbReference type="ARBA" id="ARBA00023002"/>
    </source>
</evidence>
<evidence type="ECO:0000313" key="2">
    <source>
        <dbReference type="EMBL" id="MFC7219152.1"/>
    </source>
</evidence>
<dbReference type="GO" id="GO:0004497">
    <property type="term" value="F:monooxygenase activity"/>
    <property type="evidence" value="ECO:0007669"/>
    <property type="project" value="UniProtKB-KW"/>
</dbReference>
<keyword evidence="3" id="KW-1185">Reference proteome</keyword>
<dbReference type="RefSeq" id="WP_386414702.1">
    <property type="nucleotide sequence ID" value="NZ_JBHSZO010000018.1"/>
</dbReference>
<dbReference type="Pfam" id="PF13738">
    <property type="entry name" value="Pyr_redox_3"/>
    <property type="match status" value="1"/>
</dbReference>